<keyword evidence="2" id="KW-1185">Reference proteome</keyword>
<evidence type="ECO:0000313" key="1">
    <source>
        <dbReference type="EMBL" id="RCH80516.1"/>
    </source>
</evidence>
<dbReference type="Proteomes" id="UP000252139">
    <property type="component" value="Unassembled WGS sequence"/>
</dbReference>
<accession>A0A367ISA4</accession>
<dbReference type="EMBL" id="PJQL01003873">
    <property type="protein sequence ID" value="RCH80516.1"/>
    <property type="molecule type" value="Genomic_DNA"/>
</dbReference>
<proteinExistence type="predicted"/>
<feature type="non-terminal residue" evidence="1">
    <location>
        <position position="1"/>
    </location>
</feature>
<sequence>FKVDMRLVNDKIKQCHSIENDVSIMEATEEYAGDAKFVSDRCKLSIENKTITDRFLLDSVKTTSIDSLQICGLEERGLYASTELKHYKVDNAIKNIKKYIDLVVDLLCFRDECIFTSNKYEKHLIREKKDEDQVTMALAATEDAVIRRLGSTISGSWL</sequence>
<reference evidence="1 2" key="1">
    <citation type="journal article" date="2018" name="G3 (Bethesda)">
        <title>Phylogenetic and Phylogenomic Definition of Rhizopus Species.</title>
        <authorList>
            <person name="Gryganskyi A.P."/>
            <person name="Golan J."/>
            <person name="Dolatabadi S."/>
            <person name="Mondo S."/>
            <person name="Robb S."/>
            <person name="Idnurm A."/>
            <person name="Muszewska A."/>
            <person name="Steczkiewicz K."/>
            <person name="Masonjones S."/>
            <person name="Liao H.L."/>
            <person name="Gajdeczka M.T."/>
            <person name="Anike F."/>
            <person name="Vuek A."/>
            <person name="Anishchenko I.M."/>
            <person name="Voigt K."/>
            <person name="de Hoog G.S."/>
            <person name="Smith M.E."/>
            <person name="Heitman J."/>
            <person name="Vilgalys R."/>
            <person name="Stajich J.E."/>
        </authorList>
    </citation>
    <scope>NUCLEOTIDE SEQUENCE [LARGE SCALE GENOMIC DNA]</scope>
    <source>
        <strain evidence="1 2">CBS 357.93</strain>
    </source>
</reference>
<feature type="non-terminal residue" evidence="1">
    <location>
        <position position="158"/>
    </location>
</feature>
<organism evidence="1 2">
    <name type="scientific">Rhizopus azygosporus</name>
    <name type="common">Rhizopus microsporus var. azygosporus</name>
    <dbReference type="NCBI Taxonomy" id="86630"/>
    <lineage>
        <taxon>Eukaryota</taxon>
        <taxon>Fungi</taxon>
        <taxon>Fungi incertae sedis</taxon>
        <taxon>Mucoromycota</taxon>
        <taxon>Mucoromycotina</taxon>
        <taxon>Mucoromycetes</taxon>
        <taxon>Mucorales</taxon>
        <taxon>Mucorineae</taxon>
        <taxon>Rhizopodaceae</taxon>
        <taxon>Rhizopus</taxon>
    </lineage>
</organism>
<protein>
    <submittedName>
        <fullName evidence="1">Uncharacterized protein</fullName>
    </submittedName>
</protein>
<dbReference type="OrthoDB" id="2234393at2759"/>
<gene>
    <name evidence="1" type="ORF">CU097_001015</name>
</gene>
<dbReference type="AlphaFoldDB" id="A0A367ISA4"/>
<comment type="caution">
    <text evidence="1">The sequence shown here is derived from an EMBL/GenBank/DDBJ whole genome shotgun (WGS) entry which is preliminary data.</text>
</comment>
<evidence type="ECO:0000313" key="2">
    <source>
        <dbReference type="Proteomes" id="UP000252139"/>
    </source>
</evidence>
<name>A0A367ISA4_RHIAZ</name>